<gene>
    <name evidence="2" type="ORF">HMPREF0654_01205</name>
</gene>
<proteinExistence type="predicted"/>
<name>A0A096AUE6_9BACT</name>
<dbReference type="RefSeq" id="WP_036882166.1">
    <property type="nucleotide sequence ID" value="NZ_JRNR01000004.1"/>
</dbReference>
<organism evidence="2 3">
    <name type="scientific">Prevotella disiens DNF00882</name>
    <dbReference type="NCBI Taxonomy" id="1401075"/>
    <lineage>
        <taxon>Bacteria</taxon>
        <taxon>Pseudomonadati</taxon>
        <taxon>Bacteroidota</taxon>
        <taxon>Bacteroidia</taxon>
        <taxon>Bacteroidales</taxon>
        <taxon>Prevotellaceae</taxon>
        <taxon>Prevotella</taxon>
    </lineage>
</organism>
<dbReference type="Proteomes" id="UP000029538">
    <property type="component" value="Unassembled WGS sequence"/>
</dbReference>
<comment type="caution">
    <text evidence="2">The sequence shown here is derived from an EMBL/GenBank/DDBJ whole genome shotgun (WGS) entry which is preliminary data.</text>
</comment>
<evidence type="ECO:0000313" key="2">
    <source>
        <dbReference type="EMBL" id="KGF50331.1"/>
    </source>
</evidence>
<dbReference type="EMBL" id="JRNR01000004">
    <property type="protein sequence ID" value="KGF50331.1"/>
    <property type="molecule type" value="Genomic_DNA"/>
</dbReference>
<protein>
    <submittedName>
        <fullName evidence="2">Uncharacterized protein</fullName>
    </submittedName>
</protein>
<reference evidence="2 3" key="1">
    <citation type="submission" date="2014-07" db="EMBL/GenBank/DDBJ databases">
        <authorList>
            <person name="McCorrison J."/>
            <person name="Sanka R."/>
            <person name="Torralba M."/>
            <person name="Gillis M."/>
            <person name="Haft D.H."/>
            <person name="Methe B."/>
            <person name="Sutton G."/>
            <person name="Nelson K.E."/>
        </authorList>
    </citation>
    <scope>NUCLEOTIDE SEQUENCE [LARGE SCALE GENOMIC DNA]</scope>
    <source>
        <strain evidence="2 3">DNF00882</strain>
    </source>
</reference>
<evidence type="ECO:0000313" key="3">
    <source>
        <dbReference type="Proteomes" id="UP000029538"/>
    </source>
</evidence>
<sequence>MKQLEKFFSIETEYDKKHKLNTCNKKVPQEYLASIEKGCSIEQLEEMMQKKFDVFKYKTQITIHGIFPELSTNRVGWYVNLTQNKNKSVGVRYTAIDHAKKERLFGLLSKITDWEVQENSSQYYICKMQFLPNDWKNNRDKVLEIVHKYEAEAKKIDGSLFVGNVSCYIAEGLFYSYMCLDVNICCFYEKNFQKLFENLSGMTLEEGKKKYESIKAEEKRKYDELNAKWEKEREERKIKEVEEQKRKEEMINKFISENPAPDGYSKRENYQPQVGDNVCRLYFDKYEKKYMWVELTCKKYFGKIKEKPIDKDFDDYWCKPIITDWVYIKTA</sequence>
<accession>A0A096AUE6</accession>
<evidence type="ECO:0000256" key="1">
    <source>
        <dbReference type="SAM" id="Coils"/>
    </source>
</evidence>
<feature type="coiled-coil region" evidence="1">
    <location>
        <begin position="208"/>
        <end position="258"/>
    </location>
</feature>
<keyword evidence="1" id="KW-0175">Coiled coil</keyword>
<dbReference type="AlphaFoldDB" id="A0A096AUE6"/>